<dbReference type="EC" id="6.5.1.8" evidence="2"/>
<comment type="caution">
    <text evidence="10">The sequence shown here is derived from an EMBL/GenBank/DDBJ whole genome shotgun (WGS) entry which is preliminary data.</text>
</comment>
<evidence type="ECO:0000256" key="1">
    <source>
        <dbReference type="ARBA" id="ARBA00001936"/>
    </source>
</evidence>
<dbReference type="PANTHER" id="PTHR43749:SF2">
    <property type="entry name" value="RNA-SPLICING LIGASE RTCB"/>
    <property type="match status" value="1"/>
</dbReference>
<evidence type="ECO:0000256" key="5">
    <source>
        <dbReference type="ARBA" id="ARBA00022741"/>
    </source>
</evidence>
<dbReference type="PANTHER" id="PTHR43749">
    <property type="entry name" value="RNA-SPLICING LIGASE RTCB"/>
    <property type="match status" value="1"/>
</dbReference>
<gene>
    <name evidence="10" type="ORF">ACK2TP_12865</name>
</gene>
<name>A0ABW9KNA3_9BACT</name>
<comment type="cofactor">
    <cofactor evidence="1">
        <name>Mn(2+)</name>
        <dbReference type="ChEBI" id="CHEBI:29035"/>
    </cofactor>
</comment>
<dbReference type="InterPro" id="IPR001233">
    <property type="entry name" value="RtcB"/>
</dbReference>
<evidence type="ECO:0000313" key="10">
    <source>
        <dbReference type="EMBL" id="MFN2976658.1"/>
    </source>
</evidence>
<keyword evidence="3" id="KW-0436">Ligase</keyword>
<keyword evidence="11" id="KW-1185">Reference proteome</keyword>
<proteinExistence type="predicted"/>
<evidence type="ECO:0000256" key="6">
    <source>
        <dbReference type="ARBA" id="ARBA00022800"/>
    </source>
</evidence>
<dbReference type="Gene3D" id="3.90.1860.10">
    <property type="entry name" value="tRNA-splicing ligase RtcB"/>
    <property type="match status" value="1"/>
</dbReference>
<keyword evidence="6" id="KW-0692">RNA repair</keyword>
<keyword evidence="5" id="KW-0547">Nucleotide-binding</keyword>
<accession>A0ABW9KNA3</accession>
<sequence length="401" mass="43764">MQYIDTIPVWGTHEENTLEQAKVCARTADRFALMADGHLGYGVPIGGVIAAQDRISPTAVGFDIACGNKAVRLDMHGPELRANIHRIMDGIWNTLSFGVGRRNNERNEHPLFERDAHMGWNTEAAAPLKRKAEAQLGTIGSGNHYVDLFTDEQDRVWVGVHFGSRGLGHGIATWFLKAAGAKDGMMVDPVWLDVNSDLGAQYIAAMQLGGAYAYAGRDWVCDRVARLLGAPVVEEVHNHHNFAWQEEHDGKLLWVCRKGATPAFPGQRGFVGGTMGEVSVILEGVEPDSMDEATRDAQRAAMFSTVHGAGRVMGRKQAAGVFDRKTGACKREGLVKPEMMQSWLREANVVLRGGGLDESPHCYKRLPEVIAEQGGTVRVLHTLTPVGVAMAGANEFDPYKD</sequence>
<keyword evidence="8" id="KW-0464">Manganese</keyword>
<dbReference type="InterPro" id="IPR052915">
    <property type="entry name" value="RtcB-like"/>
</dbReference>
<evidence type="ECO:0000256" key="4">
    <source>
        <dbReference type="ARBA" id="ARBA00022723"/>
    </source>
</evidence>
<reference evidence="10 11" key="1">
    <citation type="submission" date="2024-12" db="EMBL/GenBank/DDBJ databases">
        <authorList>
            <person name="Lee Y."/>
        </authorList>
    </citation>
    <scope>NUCLEOTIDE SEQUENCE [LARGE SCALE GENOMIC DNA]</scope>
    <source>
        <strain evidence="10 11">03SUJ4</strain>
    </source>
</reference>
<dbReference type="InterPro" id="IPR036025">
    <property type="entry name" value="RtcB-like_sf"/>
</dbReference>
<evidence type="ECO:0000256" key="8">
    <source>
        <dbReference type="ARBA" id="ARBA00023211"/>
    </source>
</evidence>
<evidence type="ECO:0000256" key="7">
    <source>
        <dbReference type="ARBA" id="ARBA00023134"/>
    </source>
</evidence>
<dbReference type="RefSeq" id="WP_263411875.1">
    <property type="nucleotide sequence ID" value="NZ_BAABBH010000001.1"/>
</dbReference>
<keyword evidence="4" id="KW-0479">Metal-binding</keyword>
<keyword evidence="7" id="KW-0342">GTP-binding</keyword>
<dbReference type="Pfam" id="PF01139">
    <property type="entry name" value="RtcB"/>
    <property type="match status" value="1"/>
</dbReference>
<evidence type="ECO:0000256" key="9">
    <source>
        <dbReference type="ARBA" id="ARBA00047746"/>
    </source>
</evidence>
<protein>
    <recommendedName>
        <fullName evidence="2">3'-phosphate/5'-hydroxy nucleic acid ligase</fullName>
        <ecNumber evidence="2">6.5.1.8</ecNumber>
    </recommendedName>
</protein>
<dbReference type="Proteomes" id="UP001634747">
    <property type="component" value="Unassembled WGS sequence"/>
</dbReference>
<evidence type="ECO:0000313" key="11">
    <source>
        <dbReference type="Proteomes" id="UP001634747"/>
    </source>
</evidence>
<organism evidence="10 11">
    <name type="scientific">Terriglobus aquaticus</name>
    <dbReference type="NCBI Taxonomy" id="940139"/>
    <lineage>
        <taxon>Bacteria</taxon>
        <taxon>Pseudomonadati</taxon>
        <taxon>Acidobacteriota</taxon>
        <taxon>Terriglobia</taxon>
        <taxon>Terriglobales</taxon>
        <taxon>Acidobacteriaceae</taxon>
        <taxon>Terriglobus</taxon>
    </lineage>
</organism>
<evidence type="ECO:0000256" key="3">
    <source>
        <dbReference type="ARBA" id="ARBA00022598"/>
    </source>
</evidence>
<comment type="catalytic activity">
    <reaction evidence="9">
        <text>a 3'-end 3'-phospho-ribonucleotide-RNA + a 5'-end dephospho-ribonucleoside-RNA + GTP = a ribonucleotidyl-ribonucleotide-RNA + GMP + diphosphate</text>
        <dbReference type="Rhea" id="RHEA:68076"/>
        <dbReference type="Rhea" id="RHEA-COMP:10463"/>
        <dbReference type="Rhea" id="RHEA-COMP:13936"/>
        <dbReference type="Rhea" id="RHEA-COMP:17355"/>
        <dbReference type="ChEBI" id="CHEBI:33019"/>
        <dbReference type="ChEBI" id="CHEBI:37565"/>
        <dbReference type="ChEBI" id="CHEBI:58115"/>
        <dbReference type="ChEBI" id="CHEBI:83062"/>
        <dbReference type="ChEBI" id="CHEBI:138284"/>
        <dbReference type="ChEBI" id="CHEBI:173118"/>
        <dbReference type="EC" id="6.5.1.8"/>
    </reaction>
</comment>
<dbReference type="EMBL" id="JBJYXY010000001">
    <property type="protein sequence ID" value="MFN2976658.1"/>
    <property type="molecule type" value="Genomic_DNA"/>
</dbReference>
<dbReference type="SUPFAM" id="SSF103365">
    <property type="entry name" value="Hypothetical protein PH1602"/>
    <property type="match status" value="1"/>
</dbReference>
<evidence type="ECO:0000256" key="2">
    <source>
        <dbReference type="ARBA" id="ARBA00012726"/>
    </source>
</evidence>